<dbReference type="InterPro" id="IPR023631">
    <property type="entry name" value="Amidase_dom"/>
</dbReference>
<evidence type="ECO:0000259" key="2">
    <source>
        <dbReference type="Pfam" id="PF01425"/>
    </source>
</evidence>
<keyword evidence="4" id="KW-1185">Reference proteome</keyword>
<feature type="active site" description="Charge relay system" evidence="1">
    <location>
        <position position="146"/>
    </location>
</feature>
<dbReference type="PIRSF" id="PIRSF001221">
    <property type="entry name" value="Amidase_fungi"/>
    <property type="match status" value="1"/>
</dbReference>
<gene>
    <name evidence="3" type="ORF">RN001_013488</name>
</gene>
<dbReference type="GO" id="GO:0012505">
    <property type="term" value="C:endomembrane system"/>
    <property type="evidence" value="ECO:0007669"/>
    <property type="project" value="TreeGrafter"/>
</dbReference>
<dbReference type="SUPFAM" id="SSF75304">
    <property type="entry name" value="Amidase signature (AS) enzymes"/>
    <property type="match status" value="1"/>
</dbReference>
<sequence>MKTVLIHKITIKEDENHYEGISFDVSEAAAVVTDDLLPDRLIDCLFGLYYKSKRKYISPPTNLLVCESATSLAEKIRNKTVSCEQVVQAFINRIEEINGVVNAIVGCRFDAAIQEAKSIDANIKNGLITDKTFEAKPFLGIPYTTKESSSCKGMRNTFGLIARQNKIAEEDADIVKLMTNAGAILVGVSNMPQLNMWQETDNPIYGRTNNPYDSTRNAGGSCAGDCAAIAAGGVPIAVGTDIGGSVRIPAFMNGIFGHKTTSGLISTKGLTNRTGLEKVTMLTAGTLTKTANDIAPLLKILVDKNVDKLKLDEKVNVKNIQVFYTLETEDLKISPFTPEMKNKIVKVVKHFENNSNIPPQKLDIPEFKFGGDLWRYWIRQEDNVNYARDFTGCTGKVNVFIEFLKLLIGQSNYNIGALLTIFNEKLPIKKKQWIETTTEQLLQRLMSKLGENAVLIYPSAPFTASYHNASVLRPWNFNYFAIWNALKFPVTQVPLGLDSQGLPLGIQVVAPPYQDHLCIAVAKELENAFGGYVPPFDLQTK</sequence>
<dbReference type="Proteomes" id="UP001353858">
    <property type="component" value="Unassembled WGS sequence"/>
</dbReference>
<dbReference type="AlphaFoldDB" id="A0AAN7QD94"/>
<dbReference type="Pfam" id="PF01425">
    <property type="entry name" value="Amidase"/>
    <property type="match status" value="1"/>
</dbReference>
<dbReference type="PANTHER" id="PTHR43372">
    <property type="entry name" value="FATTY-ACID AMIDE HYDROLASE"/>
    <property type="match status" value="1"/>
</dbReference>
<evidence type="ECO:0000256" key="1">
    <source>
        <dbReference type="PIRSR" id="PIRSR001221-1"/>
    </source>
</evidence>
<dbReference type="InterPro" id="IPR036928">
    <property type="entry name" value="AS_sf"/>
</dbReference>
<reference evidence="4" key="1">
    <citation type="submission" date="2023-01" db="EMBL/GenBank/DDBJ databases">
        <title>Key to firefly adult light organ development and bioluminescence: homeobox transcription factors regulate luciferase expression and transportation to peroxisome.</title>
        <authorList>
            <person name="Fu X."/>
        </authorList>
    </citation>
    <scope>NUCLEOTIDE SEQUENCE [LARGE SCALE GENOMIC DNA]</scope>
</reference>
<feature type="domain" description="Amidase" evidence="2">
    <location>
        <begin position="86"/>
        <end position="518"/>
    </location>
</feature>
<protein>
    <recommendedName>
        <fullName evidence="2">Amidase domain-containing protein</fullName>
    </recommendedName>
</protein>
<comment type="caution">
    <text evidence="3">The sequence shown here is derived from an EMBL/GenBank/DDBJ whole genome shotgun (WGS) entry which is preliminary data.</text>
</comment>
<evidence type="ECO:0000313" key="4">
    <source>
        <dbReference type="Proteomes" id="UP001353858"/>
    </source>
</evidence>
<organism evidence="3 4">
    <name type="scientific">Aquatica leii</name>
    <dbReference type="NCBI Taxonomy" id="1421715"/>
    <lineage>
        <taxon>Eukaryota</taxon>
        <taxon>Metazoa</taxon>
        <taxon>Ecdysozoa</taxon>
        <taxon>Arthropoda</taxon>
        <taxon>Hexapoda</taxon>
        <taxon>Insecta</taxon>
        <taxon>Pterygota</taxon>
        <taxon>Neoptera</taxon>
        <taxon>Endopterygota</taxon>
        <taxon>Coleoptera</taxon>
        <taxon>Polyphaga</taxon>
        <taxon>Elateriformia</taxon>
        <taxon>Elateroidea</taxon>
        <taxon>Lampyridae</taxon>
        <taxon>Luciolinae</taxon>
        <taxon>Aquatica</taxon>
    </lineage>
</organism>
<dbReference type="EMBL" id="JARPUR010000006">
    <property type="protein sequence ID" value="KAK4874128.1"/>
    <property type="molecule type" value="Genomic_DNA"/>
</dbReference>
<dbReference type="InterPro" id="IPR052739">
    <property type="entry name" value="FAAH2"/>
</dbReference>
<feature type="active site" description="Acyl-ester intermediate" evidence="1">
    <location>
        <position position="245"/>
    </location>
</feature>
<proteinExistence type="predicted"/>
<feature type="active site" description="Charge relay system" evidence="1">
    <location>
        <position position="221"/>
    </location>
</feature>
<dbReference type="PANTHER" id="PTHR43372:SF1">
    <property type="entry name" value="LD38433P"/>
    <property type="match status" value="1"/>
</dbReference>
<evidence type="ECO:0000313" key="3">
    <source>
        <dbReference type="EMBL" id="KAK4874128.1"/>
    </source>
</evidence>
<dbReference type="Gene3D" id="3.90.1300.10">
    <property type="entry name" value="Amidase signature (AS) domain"/>
    <property type="match status" value="1"/>
</dbReference>
<accession>A0AAN7QD94</accession>
<name>A0AAN7QD94_9COLE</name>